<keyword evidence="1" id="KW-1133">Transmembrane helix</keyword>
<feature type="transmembrane region" description="Helical" evidence="1">
    <location>
        <begin position="49"/>
        <end position="70"/>
    </location>
</feature>
<accession>A0A2X2YEF8</accession>
<keyword evidence="1" id="KW-0812">Transmembrane</keyword>
<dbReference type="RefSeq" id="WP_206527678.1">
    <property type="nucleotide sequence ID" value="NZ_CATNWT010000002.1"/>
</dbReference>
<keyword evidence="1" id="KW-0472">Membrane</keyword>
<organism evidence="2 3">
    <name type="scientific">Clostridium perfringens</name>
    <dbReference type="NCBI Taxonomy" id="1502"/>
    <lineage>
        <taxon>Bacteria</taxon>
        <taxon>Bacillati</taxon>
        <taxon>Bacillota</taxon>
        <taxon>Clostridia</taxon>
        <taxon>Eubacteriales</taxon>
        <taxon>Clostridiaceae</taxon>
        <taxon>Clostridium</taxon>
    </lineage>
</organism>
<evidence type="ECO:0000313" key="3">
    <source>
        <dbReference type="Proteomes" id="UP000249986"/>
    </source>
</evidence>
<name>A0A2X2YEF8_CLOPF</name>
<gene>
    <name evidence="2" type="ORF">NCTC10719_03052</name>
</gene>
<evidence type="ECO:0000256" key="1">
    <source>
        <dbReference type="SAM" id="Phobius"/>
    </source>
</evidence>
<evidence type="ECO:0000313" key="2">
    <source>
        <dbReference type="EMBL" id="SQB61373.1"/>
    </source>
</evidence>
<proteinExistence type="predicted"/>
<dbReference type="EMBL" id="UAWG01000022">
    <property type="protein sequence ID" value="SQB61373.1"/>
    <property type="molecule type" value="Genomic_DNA"/>
</dbReference>
<sequence>MINKQIIFLFLIVFGTITTLCLYMLKSNRNVYYKNDERWHFIQNKANTILYYSNQFIIVFLAIIYAIVTFYDIQITISLNRIFIYIIIFIGLQNSIELFALKYFDKKI</sequence>
<feature type="transmembrane region" description="Helical" evidence="1">
    <location>
        <begin position="6"/>
        <end position="25"/>
    </location>
</feature>
<dbReference type="AlphaFoldDB" id="A0A2X2YEF8"/>
<protein>
    <submittedName>
        <fullName evidence="2">Uncharacterized protein</fullName>
    </submittedName>
</protein>
<reference evidence="2 3" key="1">
    <citation type="submission" date="2018-06" db="EMBL/GenBank/DDBJ databases">
        <authorList>
            <consortium name="Pathogen Informatics"/>
            <person name="Doyle S."/>
        </authorList>
    </citation>
    <scope>NUCLEOTIDE SEQUENCE [LARGE SCALE GENOMIC DNA]</scope>
    <source>
        <strain evidence="2 3">NCTC10719</strain>
    </source>
</reference>
<feature type="transmembrane region" description="Helical" evidence="1">
    <location>
        <begin position="82"/>
        <end position="104"/>
    </location>
</feature>
<dbReference type="Proteomes" id="UP000249986">
    <property type="component" value="Unassembled WGS sequence"/>
</dbReference>